<dbReference type="Pfam" id="PF00144">
    <property type="entry name" value="Beta-lactamase"/>
    <property type="match status" value="1"/>
</dbReference>
<dbReference type="AlphaFoldDB" id="A0A1Q8CDM5"/>
<dbReference type="Proteomes" id="UP000185596">
    <property type="component" value="Unassembled WGS sequence"/>
</dbReference>
<evidence type="ECO:0000259" key="3">
    <source>
        <dbReference type="Pfam" id="PF00144"/>
    </source>
</evidence>
<keyword evidence="2" id="KW-0472">Membrane</keyword>
<name>A0A1Q8CDM5_9PSEU</name>
<organism evidence="4 5">
    <name type="scientific">Actinophytocola xanthii</name>
    <dbReference type="NCBI Taxonomy" id="1912961"/>
    <lineage>
        <taxon>Bacteria</taxon>
        <taxon>Bacillati</taxon>
        <taxon>Actinomycetota</taxon>
        <taxon>Actinomycetes</taxon>
        <taxon>Pseudonocardiales</taxon>
        <taxon>Pseudonocardiaceae</taxon>
    </lineage>
</organism>
<reference evidence="4 5" key="1">
    <citation type="submission" date="2016-12" db="EMBL/GenBank/DDBJ databases">
        <title>The draft genome sequence of Actinophytocola sp. 11-183.</title>
        <authorList>
            <person name="Wang W."/>
            <person name="Yuan L."/>
        </authorList>
    </citation>
    <scope>NUCLEOTIDE SEQUENCE [LARGE SCALE GENOMIC DNA]</scope>
    <source>
        <strain evidence="4 5">11-183</strain>
    </source>
</reference>
<dbReference type="PANTHER" id="PTHR46825:SF11">
    <property type="entry name" value="PENICILLIN-BINDING PROTEIN 4"/>
    <property type="match status" value="1"/>
</dbReference>
<dbReference type="PANTHER" id="PTHR46825">
    <property type="entry name" value="D-ALANYL-D-ALANINE-CARBOXYPEPTIDASE/ENDOPEPTIDASE AMPH"/>
    <property type="match status" value="1"/>
</dbReference>
<evidence type="ECO:0000313" key="4">
    <source>
        <dbReference type="EMBL" id="OLF12478.1"/>
    </source>
</evidence>
<dbReference type="SUPFAM" id="SSF56601">
    <property type="entry name" value="beta-lactamase/transpeptidase-like"/>
    <property type="match status" value="1"/>
</dbReference>
<keyword evidence="5" id="KW-1185">Reference proteome</keyword>
<comment type="subcellular location">
    <subcellularLocation>
        <location evidence="1">Membrane</location>
    </subcellularLocation>
</comment>
<dbReference type="OrthoDB" id="9809635at2"/>
<proteinExistence type="predicted"/>
<dbReference type="EMBL" id="MSIE01000061">
    <property type="protein sequence ID" value="OLF12478.1"/>
    <property type="molecule type" value="Genomic_DNA"/>
</dbReference>
<evidence type="ECO:0000256" key="2">
    <source>
        <dbReference type="ARBA" id="ARBA00023136"/>
    </source>
</evidence>
<gene>
    <name evidence="4" type="ORF">BU204_29300</name>
</gene>
<dbReference type="RefSeq" id="WP_075129012.1">
    <property type="nucleotide sequence ID" value="NZ_MSIE01000061.1"/>
</dbReference>
<dbReference type="GO" id="GO:0016020">
    <property type="term" value="C:membrane"/>
    <property type="evidence" value="ECO:0007669"/>
    <property type="project" value="UniProtKB-SubCell"/>
</dbReference>
<protein>
    <recommendedName>
        <fullName evidence="3">Beta-lactamase-related domain-containing protein</fullName>
    </recommendedName>
</protein>
<comment type="caution">
    <text evidence="4">The sequence shown here is derived from an EMBL/GenBank/DDBJ whole genome shotgun (WGS) entry which is preliminary data.</text>
</comment>
<accession>A0A1Q8CDM5</accession>
<dbReference type="InterPro" id="IPR050491">
    <property type="entry name" value="AmpC-like"/>
</dbReference>
<evidence type="ECO:0000313" key="5">
    <source>
        <dbReference type="Proteomes" id="UP000185596"/>
    </source>
</evidence>
<dbReference type="Gene3D" id="3.40.710.10">
    <property type="entry name" value="DD-peptidase/beta-lactamase superfamily"/>
    <property type="match status" value="1"/>
</dbReference>
<evidence type="ECO:0000256" key="1">
    <source>
        <dbReference type="ARBA" id="ARBA00004370"/>
    </source>
</evidence>
<sequence>MATAGPEHVDRLLATLRSKLAEESAAGRFSGVVLVARDEELLFAEAHGMADRQRMVSNTLSTRFRLGSINKVFTAVAVCRLAEDGTVDLDAPLARYLPDFPNQQLATAATVHHLLTHTAGTGDIFVPEYEARRGEIRTVADYVRLLGHRPAEFEPGSRFRYSNFGYVVLGAVIENVTGQSYYDYLDRHVYPAAEMRRAGSLPEAAAVPDLAVGYTDEVPGSEVNTGVLPYRGSPAGGGYASAEDLWRFATALTGRRLLDARHTELLTTGQAEAGWAGRCVAYGFFVRTVHGVRSISATGGFPGMSAALVVHPDLGYVTVVLANQDPDVAVEVAMFVDDRLEI</sequence>
<feature type="domain" description="Beta-lactamase-related" evidence="3">
    <location>
        <begin position="20"/>
        <end position="328"/>
    </location>
</feature>
<dbReference type="InterPro" id="IPR012338">
    <property type="entry name" value="Beta-lactam/transpept-like"/>
</dbReference>
<dbReference type="InterPro" id="IPR001466">
    <property type="entry name" value="Beta-lactam-related"/>
</dbReference>
<dbReference type="STRING" id="1912961.BU204_29300"/>